<name>A0A1B0DRA3_PHLPP</name>
<dbReference type="AlphaFoldDB" id="A0A1B0DRA3"/>
<dbReference type="Gene3D" id="2.40.10.10">
    <property type="entry name" value="Trypsin-like serine proteases"/>
    <property type="match status" value="2"/>
</dbReference>
<dbReference type="InterPro" id="IPR043504">
    <property type="entry name" value="Peptidase_S1_PA_chymotrypsin"/>
</dbReference>
<keyword evidence="2" id="KW-0325">Glycoprotein</keyword>
<dbReference type="EnsemblMetazoa" id="PPAI011086-RA">
    <property type="protein sequence ID" value="PPAI011086-PA"/>
    <property type="gene ID" value="PPAI011086"/>
</dbReference>
<accession>A0A1B0DRA3</accession>
<dbReference type="Proteomes" id="UP000092462">
    <property type="component" value="Unassembled WGS sequence"/>
</dbReference>
<dbReference type="InterPro" id="IPR009003">
    <property type="entry name" value="Peptidase_S1_PA"/>
</dbReference>
<keyword evidence="7" id="KW-1185">Reference proteome</keyword>
<dbReference type="PROSITE" id="PS50240">
    <property type="entry name" value="TRYPSIN_DOM"/>
    <property type="match status" value="1"/>
</dbReference>
<keyword evidence="5" id="KW-0732">Signal</keyword>
<comment type="similarity">
    <text evidence="3">Belongs to the peptidase S1 family. CLIP subfamily.</text>
</comment>
<evidence type="ECO:0000313" key="6">
    <source>
        <dbReference type="EnsemblMetazoa" id="PPAI011086-PA"/>
    </source>
</evidence>
<sequence>MKIIFAILLVFGLAIGPAVSQNAVLGQFPSHAGLVFLGRFCDATVLNNRHVLTAATCGLSETNERLAVGVYSLFVGVINIPAGTAGSIGISQFYIHEEYNPFYEHWNNIAVFRTAADIPINSVPPAAIIEPVEIYDRIVYDGLNCVLVGWNSAPSVSGSLLDSMVCAGTLTTNPMQCPNNPGGALYCRGALFAIMSHNRICGQPNAPGVYTQLRFFEDWIARQLNRTDTPPPGPTHAPGHPAPPVGDTGSALMSSLFILVSLLALRFLA</sequence>
<feature type="region of interest" description="Disordered" evidence="4">
    <location>
        <begin position="226"/>
        <end position="245"/>
    </location>
</feature>
<organism evidence="6 7">
    <name type="scientific">Phlebotomus papatasi</name>
    <name type="common">Sandfly</name>
    <dbReference type="NCBI Taxonomy" id="29031"/>
    <lineage>
        <taxon>Eukaryota</taxon>
        <taxon>Metazoa</taxon>
        <taxon>Ecdysozoa</taxon>
        <taxon>Arthropoda</taxon>
        <taxon>Hexapoda</taxon>
        <taxon>Insecta</taxon>
        <taxon>Pterygota</taxon>
        <taxon>Neoptera</taxon>
        <taxon>Endopterygota</taxon>
        <taxon>Diptera</taxon>
        <taxon>Nematocera</taxon>
        <taxon>Psychodoidea</taxon>
        <taxon>Psychodidae</taxon>
        <taxon>Phlebotomus</taxon>
        <taxon>Phlebotomus</taxon>
    </lineage>
</organism>
<dbReference type="InterPro" id="IPR051487">
    <property type="entry name" value="Ser/Thr_Proteases_Immune/Dev"/>
</dbReference>
<evidence type="ECO:0000313" key="7">
    <source>
        <dbReference type="Proteomes" id="UP000092462"/>
    </source>
</evidence>
<evidence type="ECO:0000256" key="2">
    <source>
        <dbReference type="ARBA" id="ARBA00023180"/>
    </source>
</evidence>
<dbReference type="EMBL" id="AJVK01019779">
    <property type="status" value="NOT_ANNOTATED_CDS"/>
    <property type="molecule type" value="Genomic_DNA"/>
</dbReference>
<protein>
    <submittedName>
        <fullName evidence="6">Uncharacterized protein</fullName>
    </submittedName>
</protein>
<keyword evidence="1" id="KW-1015">Disulfide bond</keyword>
<reference evidence="6" key="1">
    <citation type="submission" date="2022-08" db="UniProtKB">
        <authorList>
            <consortium name="EnsemblMetazoa"/>
        </authorList>
    </citation>
    <scope>IDENTIFICATION</scope>
    <source>
        <strain evidence="6">Israel</strain>
    </source>
</reference>
<dbReference type="Pfam" id="PF00089">
    <property type="entry name" value="Trypsin"/>
    <property type="match status" value="2"/>
</dbReference>
<dbReference type="SUPFAM" id="SSF50494">
    <property type="entry name" value="Trypsin-like serine proteases"/>
    <property type="match status" value="1"/>
</dbReference>
<dbReference type="VEuPathDB" id="VectorBase:PPAPM1_011963"/>
<dbReference type="GO" id="GO:0004252">
    <property type="term" value="F:serine-type endopeptidase activity"/>
    <property type="evidence" value="ECO:0007669"/>
    <property type="project" value="InterPro"/>
</dbReference>
<proteinExistence type="inferred from homology"/>
<feature type="compositionally biased region" description="Pro residues" evidence="4">
    <location>
        <begin position="229"/>
        <end position="244"/>
    </location>
</feature>
<dbReference type="SMART" id="SM00020">
    <property type="entry name" value="Tryp_SPc"/>
    <property type="match status" value="1"/>
</dbReference>
<dbReference type="InterPro" id="IPR001254">
    <property type="entry name" value="Trypsin_dom"/>
</dbReference>
<feature type="chain" id="PRO_5043601736" evidence="5">
    <location>
        <begin position="21"/>
        <end position="269"/>
    </location>
</feature>
<dbReference type="VEuPathDB" id="VectorBase:PPAI011086"/>
<dbReference type="GO" id="GO:0006508">
    <property type="term" value="P:proteolysis"/>
    <property type="evidence" value="ECO:0007669"/>
    <property type="project" value="InterPro"/>
</dbReference>
<dbReference type="PANTHER" id="PTHR24256">
    <property type="entry name" value="TRYPTASE-RELATED"/>
    <property type="match status" value="1"/>
</dbReference>
<evidence type="ECO:0000256" key="4">
    <source>
        <dbReference type="SAM" id="MobiDB-lite"/>
    </source>
</evidence>
<evidence type="ECO:0000256" key="5">
    <source>
        <dbReference type="SAM" id="SignalP"/>
    </source>
</evidence>
<evidence type="ECO:0000256" key="3">
    <source>
        <dbReference type="ARBA" id="ARBA00024195"/>
    </source>
</evidence>
<evidence type="ECO:0000256" key="1">
    <source>
        <dbReference type="ARBA" id="ARBA00023157"/>
    </source>
</evidence>
<feature type="signal peptide" evidence="5">
    <location>
        <begin position="1"/>
        <end position="20"/>
    </location>
</feature>